<dbReference type="GO" id="GO:0016788">
    <property type="term" value="F:hydrolase activity, acting on ester bonds"/>
    <property type="evidence" value="ECO:0007669"/>
    <property type="project" value="UniProtKB-ARBA"/>
</dbReference>
<evidence type="ECO:0000313" key="2">
    <source>
        <dbReference type="EMBL" id="EKK02499.1"/>
    </source>
</evidence>
<dbReference type="InterPro" id="IPR013830">
    <property type="entry name" value="SGNH_hydro"/>
</dbReference>
<reference evidence="2 3" key="1">
    <citation type="journal article" date="2013" name="Mar. Genomics">
        <title>Expression of sulfatases in Rhodopirellula baltica and the diversity of sulfatases in the genus Rhodopirellula.</title>
        <authorList>
            <person name="Wegner C.E."/>
            <person name="Richter-Heitmann T."/>
            <person name="Klindworth A."/>
            <person name="Klockow C."/>
            <person name="Richter M."/>
            <person name="Achstetter T."/>
            <person name="Glockner F.O."/>
            <person name="Harder J."/>
        </authorList>
    </citation>
    <scope>NUCLEOTIDE SEQUENCE [LARGE SCALE GENOMIC DNA]</scope>
    <source>
        <strain evidence="2 3">SH28</strain>
    </source>
</reference>
<dbReference type="PANTHER" id="PTHR14209">
    <property type="entry name" value="ISOAMYL ACETATE-HYDROLYZING ESTERASE 1"/>
    <property type="match status" value="1"/>
</dbReference>
<dbReference type="Gene3D" id="3.40.50.1110">
    <property type="entry name" value="SGNH hydrolase"/>
    <property type="match status" value="1"/>
</dbReference>
<dbReference type="Proteomes" id="UP000007993">
    <property type="component" value="Unassembled WGS sequence"/>
</dbReference>
<organism evidence="2 3">
    <name type="scientific">Rhodopirellula baltica SH28</name>
    <dbReference type="NCBI Taxonomy" id="993517"/>
    <lineage>
        <taxon>Bacteria</taxon>
        <taxon>Pseudomonadati</taxon>
        <taxon>Planctomycetota</taxon>
        <taxon>Planctomycetia</taxon>
        <taxon>Pirellulales</taxon>
        <taxon>Pirellulaceae</taxon>
        <taxon>Rhodopirellula</taxon>
    </lineage>
</organism>
<dbReference type="Pfam" id="PF13472">
    <property type="entry name" value="Lipase_GDSL_2"/>
    <property type="match status" value="1"/>
</dbReference>
<dbReference type="RefSeq" id="WP_007331943.1">
    <property type="nucleotide sequence ID" value="NZ_AMCW01000055.1"/>
</dbReference>
<dbReference type="SUPFAM" id="SSF52266">
    <property type="entry name" value="SGNH hydrolase"/>
    <property type="match status" value="1"/>
</dbReference>
<dbReference type="AlphaFoldDB" id="K5DI35"/>
<dbReference type="PATRIC" id="fig|993517.3.peg.2309"/>
<accession>K5DI35</accession>
<dbReference type="PANTHER" id="PTHR14209:SF19">
    <property type="entry name" value="ISOAMYL ACETATE-HYDROLYZING ESTERASE 1 HOMOLOG"/>
    <property type="match status" value="1"/>
</dbReference>
<gene>
    <name evidence="2" type="ORF">RBSH_02133</name>
</gene>
<protein>
    <submittedName>
        <fullName evidence="2">Acyl-CoA thioesterase I</fullName>
    </submittedName>
</protein>
<evidence type="ECO:0000259" key="1">
    <source>
        <dbReference type="Pfam" id="PF13472"/>
    </source>
</evidence>
<dbReference type="InterPro" id="IPR045136">
    <property type="entry name" value="Iah1-like"/>
</dbReference>
<dbReference type="CDD" id="cd00229">
    <property type="entry name" value="SGNH_hydrolase"/>
    <property type="match status" value="1"/>
</dbReference>
<sequence length="392" mass="44386">MSSPSPRSASSPSKPQLSVRKKILFSFVFVVGVLGTIELVLRAARIGEPPAIGVLRFGYDTGIPIFDADGIEREGEFYQDVPLFEADPNLFWKPIADTPFTGADGLRLPAPSQKSKEDGAYRIGVIGDSCSFLGEKVYPARFADLLRQSTNREIEVANASCPGYTSFQGERRLQTLWPWEPDVVLVYFGWNDHWKSLNGQTDQDTMQRQILSDRARTWLGKSRIFWCMYSLRTKLAPLKSIRDAPVRVPLDHYRENLQAILANVKERNLPVIFITAPSAYRNGKVPPWSYEFFGQFYGMSPEEVANIPQTHRQYNDIVRQIAETNSSAYLVDVAAAWGKAEDEPKDPERFRSDRIHLTEQGHQEIAEQLLQRWNTEDLGNAELGLTAELETK</sequence>
<proteinExistence type="predicted"/>
<dbReference type="InterPro" id="IPR036514">
    <property type="entry name" value="SGNH_hydro_sf"/>
</dbReference>
<name>K5DI35_RHOBT</name>
<dbReference type="EMBL" id="AMCW01000055">
    <property type="protein sequence ID" value="EKK02499.1"/>
    <property type="molecule type" value="Genomic_DNA"/>
</dbReference>
<feature type="domain" description="SGNH hydrolase-type esterase" evidence="1">
    <location>
        <begin position="125"/>
        <end position="363"/>
    </location>
</feature>
<comment type="caution">
    <text evidence="2">The sequence shown here is derived from an EMBL/GenBank/DDBJ whole genome shotgun (WGS) entry which is preliminary data.</text>
</comment>
<evidence type="ECO:0000313" key="3">
    <source>
        <dbReference type="Proteomes" id="UP000007993"/>
    </source>
</evidence>